<dbReference type="SUPFAM" id="SSF63380">
    <property type="entry name" value="Riboflavin synthase domain-like"/>
    <property type="match status" value="1"/>
</dbReference>
<protein>
    <submittedName>
        <fullName evidence="2">Putative oxidoreductase</fullName>
        <ecNumber evidence="2">1.14.13.7</ecNumber>
    </submittedName>
</protein>
<sequence>MVRILNVTITTPPNQVADQLRLIGDGFSREVFTTYFRYVPDAQLIVSPDYPLGDALVGLFHGSDNEGNLYPETIEHLRDVTEILAAHGFRRYRPLADAISPVLDRYCLDISAYDVFIIKRAVRQAAEVMDEAAALCPFHPVIGQIVEVEKRCRNIAVVRLIVDTPIEYEPGQYLSVNTDYSGGRWTNLSPSIPCNDAGQIEFHVHAPSLLSTARQGDRIRIAAAGGGYNLDYDQDMLLIAHGTGLAEARAIIVDMLMKGRTPHTHLFLSADYPGELYELQGLWQLASTAPWLFIQPVVTHESDAWWVGATESSQPPRGLHLTQVGDVGTIVASFGTWLGHQIIITGPKKLVARTKKKLLTRGTPEELIQTQNYQSAYFI</sequence>
<reference evidence="2 3" key="1">
    <citation type="submission" date="2018-06" db="EMBL/GenBank/DDBJ databases">
        <authorList>
            <consortium name="Pathogen Informatics"/>
            <person name="Doyle S."/>
        </authorList>
    </citation>
    <scope>NUCLEOTIDE SEQUENCE [LARGE SCALE GENOMIC DNA]</scope>
    <source>
        <strain evidence="2 3">NCTC10254</strain>
    </source>
</reference>
<name>A0A8B4H860_9CORY</name>
<dbReference type="InterPro" id="IPR017938">
    <property type="entry name" value="Riboflavin_synthase-like_b-brl"/>
</dbReference>
<accession>A0A8B4H860</accession>
<dbReference type="AlphaFoldDB" id="A0A8B4H860"/>
<dbReference type="PANTHER" id="PTHR47354:SF5">
    <property type="entry name" value="PROTEIN RFBI"/>
    <property type="match status" value="1"/>
</dbReference>
<dbReference type="PANTHER" id="PTHR47354">
    <property type="entry name" value="NADH OXIDOREDUCTASE HCR"/>
    <property type="match status" value="1"/>
</dbReference>
<comment type="cofactor">
    <cofactor evidence="1">
        <name>FAD</name>
        <dbReference type="ChEBI" id="CHEBI:57692"/>
    </cofactor>
</comment>
<evidence type="ECO:0000313" key="2">
    <source>
        <dbReference type="EMBL" id="SPW28614.1"/>
    </source>
</evidence>
<dbReference type="SUPFAM" id="SSF52343">
    <property type="entry name" value="Ferredoxin reductase-like, C-terminal NADP-linked domain"/>
    <property type="match status" value="1"/>
</dbReference>
<dbReference type="GO" id="GO:0018662">
    <property type="term" value="F:phenol 2-monooxygenase activity"/>
    <property type="evidence" value="ECO:0007669"/>
    <property type="project" value="UniProtKB-EC"/>
</dbReference>
<evidence type="ECO:0000256" key="1">
    <source>
        <dbReference type="ARBA" id="ARBA00001974"/>
    </source>
</evidence>
<dbReference type="InterPro" id="IPR050415">
    <property type="entry name" value="MRET"/>
</dbReference>
<dbReference type="EMBL" id="UARK01000011">
    <property type="protein sequence ID" value="SPW28614.1"/>
    <property type="molecule type" value="Genomic_DNA"/>
</dbReference>
<organism evidence="2 3">
    <name type="scientific">Corynebacterium matruchotii</name>
    <dbReference type="NCBI Taxonomy" id="43768"/>
    <lineage>
        <taxon>Bacteria</taxon>
        <taxon>Bacillati</taxon>
        <taxon>Actinomycetota</taxon>
        <taxon>Actinomycetes</taxon>
        <taxon>Mycobacteriales</taxon>
        <taxon>Corynebacteriaceae</taxon>
        <taxon>Corynebacterium</taxon>
    </lineage>
</organism>
<dbReference type="Proteomes" id="UP000249886">
    <property type="component" value="Unassembled WGS sequence"/>
</dbReference>
<evidence type="ECO:0000313" key="3">
    <source>
        <dbReference type="Proteomes" id="UP000249886"/>
    </source>
</evidence>
<gene>
    <name evidence="2" type="primary">mphP_2</name>
    <name evidence="2" type="ORF">NCTC10254_01560</name>
</gene>
<dbReference type="InterPro" id="IPR039261">
    <property type="entry name" value="FNR_nucleotide-bd"/>
</dbReference>
<dbReference type="Gene3D" id="3.40.50.80">
    <property type="entry name" value="Nucleotide-binding domain of ferredoxin-NADP reductase (FNR) module"/>
    <property type="match status" value="1"/>
</dbReference>
<dbReference type="EC" id="1.14.13.7" evidence="2"/>
<comment type="caution">
    <text evidence="2">The sequence shown here is derived from an EMBL/GenBank/DDBJ whole genome shotgun (WGS) entry which is preliminary data.</text>
</comment>
<dbReference type="Gene3D" id="2.40.30.10">
    <property type="entry name" value="Translation factors"/>
    <property type="match status" value="1"/>
</dbReference>
<proteinExistence type="predicted"/>
<keyword evidence="2" id="KW-0560">Oxidoreductase</keyword>